<dbReference type="EMBL" id="LAZR01029274">
    <property type="protein sequence ID" value="KKL60073.1"/>
    <property type="molecule type" value="Genomic_DNA"/>
</dbReference>
<dbReference type="Pfam" id="PF17262">
    <property type="entry name" value="Cas6b_C"/>
    <property type="match status" value="1"/>
</dbReference>
<sequence length="151" mass="17287">MNVNELLLGKNTYKIVEIKAHYVDSEYGIINGGEMISYRFASPWLALNSENYMKYKHSSIKERRELLRKIFIGNILSMSKHLKYNVPTTLEVDLELYPLKVSFKDISMIGFKGIFETNFLVPDYMGIGKAVSHGFGIVKKLLRCNVEGSNI</sequence>
<accession>A0A0F9DEA2</accession>
<evidence type="ECO:0000313" key="2">
    <source>
        <dbReference type="EMBL" id="KKL60073.1"/>
    </source>
</evidence>
<reference evidence="2" key="1">
    <citation type="journal article" date="2015" name="Nature">
        <title>Complex archaea that bridge the gap between prokaryotes and eukaryotes.</title>
        <authorList>
            <person name="Spang A."/>
            <person name="Saw J.H."/>
            <person name="Jorgensen S.L."/>
            <person name="Zaremba-Niedzwiedzka K."/>
            <person name="Martijn J."/>
            <person name="Lind A.E."/>
            <person name="van Eijk R."/>
            <person name="Schleper C."/>
            <person name="Guy L."/>
            <person name="Ettema T.J."/>
        </authorList>
    </citation>
    <scope>NUCLEOTIDE SEQUENCE</scope>
</reference>
<organism evidence="2">
    <name type="scientific">marine sediment metagenome</name>
    <dbReference type="NCBI Taxonomy" id="412755"/>
    <lineage>
        <taxon>unclassified sequences</taxon>
        <taxon>metagenomes</taxon>
        <taxon>ecological metagenomes</taxon>
    </lineage>
</organism>
<evidence type="ECO:0000259" key="1">
    <source>
        <dbReference type="Pfam" id="PF17262"/>
    </source>
</evidence>
<name>A0A0F9DEA2_9ZZZZ</name>
<dbReference type="InterPro" id="IPR020209">
    <property type="entry name" value="Cas6b_C"/>
</dbReference>
<feature type="domain" description="Cas6b C-terminal" evidence="1">
    <location>
        <begin position="34"/>
        <end position="140"/>
    </location>
</feature>
<comment type="caution">
    <text evidence="2">The sequence shown here is derived from an EMBL/GenBank/DDBJ whole genome shotgun (WGS) entry which is preliminary data.</text>
</comment>
<dbReference type="AlphaFoldDB" id="A0A0F9DEA2"/>
<gene>
    <name evidence="2" type="ORF">LCGC14_2208980</name>
</gene>
<protein>
    <recommendedName>
        <fullName evidence="1">Cas6b C-terminal domain-containing protein</fullName>
    </recommendedName>
</protein>
<proteinExistence type="predicted"/>